<dbReference type="Pfam" id="PF02129">
    <property type="entry name" value="Peptidase_S15"/>
    <property type="match status" value="1"/>
</dbReference>
<dbReference type="Gene3D" id="3.40.50.1820">
    <property type="entry name" value="alpha/beta hydrolase"/>
    <property type="match status" value="1"/>
</dbReference>
<organism evidence="4 5">
    <name type="scientific">Steroidobacter gossypii</name>
    <dbReference type="NCBI Taxonomy" id="2805490"/>
    <lineage>
        <taxon>Bacteria</taxon>
        <taxon>Pseudomonadati</taxon>
        <taxon>Pseudomonadota</taxon>
        <taxon>Gammaproteobacteria</taxon>
        <taxon>Steroidobacterales</taxon>
        <taxon>Steroidobacteraceae</taxon>
        <taxon>Steroidobacter</taxon>
    </lineage>
</organism>
<dbReference type="RefSeq" id="WP_203165326.1">
    <property type="nucleotide sequence ID" value="NZ_JAEVLS010000001.1"/>
</dbReference>
<sequence length="454" mass="51150">MRKTIMGTLAGMLLLAGVASYASSRESSSDTRYIGAYIFEDGSLFVVGPRNATELRFKKIDGESGTLWPTEATDNFEGGDGWSRREPVTNRVQFQRNAAGQLSGVIWQRTENGEKKDIKAARLRLREEWVTFQSGQLRLRGKLILPEGEGPFPAMIPVHGSEEYSAVEQYSDPYIYAAHGIAAFVYDKRGTGGSEGKFTANFHVLSDDTVAAVQYLRKRAEIDGDKINLAGYSQGGWIAPLAALKDGNIRSVFVGYGVAVPVTGEDRWGYVYAMERKGFSAGQIAEMDRIAGILSDIFDHGKNRWSDFSKALEAARSEPWFETAKHSDSLFGMIVSRETPLWVLRPYLWWKYGRMDPPYIDRLYDPVPTLAELDTPSFWVFGGKDSSAPTQWSVEELRKLQQAGRPIQFFVYPEAEHGILRFEQKEDGEREVLGYETGYFQQQIDWFRQQSGLQ</sequence>
<feature type="signal peptide" evidence="2">
    <location>
        <begin position="1"/>
        <end position="22"/>
    </location>
</feature>
<feature type="domain" description="Xaa-Pro dipeptidyl-peptidase-like" evidence="3">
    <location>
        <begin position="138"/>
        <end position="248"/>
    </location>
</feature>
<dbReference type="PANTHER" id="PTHR43265">
    <property type="entry name" value="ESTERASE ESTD"/>
    <property type="match status" value="1"/>
</dbReference>
<evidence type="ECO:0000256" key="1">
    <source>
        <dbReference type="ARBA" id="ARBA00022801"/>
    </source>
</evidence>
<protein>
    <submittedName>
        <fullName evidence="4">Alpha/beta fold hydrolase</fullName>
    </submittedName>
</protein>
<accession>A0ABS1WQV3</accession>
<dbReference type="PROSITE" id="PS00708">
    <property type="entry name" value="PRO_ENDOPEP_SER"/>
    <property type="match status" value="1"/>
</dbReference>
<dbReference type="EMBL" id="JAEVLS010000001">
    <property type="protein sequence ID" value="MBM0103347.1"/>
    <property type="molecule type" value="Genomic_DNA"/>
</dbReference>
<name>A0ABS1WQV3_9GAMM</name>
<dbReference type="Proteomes" id="UP000661077">
    <property type="component" value="Unassembled WGS sequence"/>
</dbReference>
<dbReference type="PANTHER" id="PTHR43265:SF1">
    <property type="entry name" value="ESTERASE ESTD"/>
    <property type="match status" value="1"/>
</dbReference>
<dbReference type="InterPro" id="IPR000383">
    <property type="entry name" value="Xaa-Pro-like_dom"/>
</dbReference>
<evidence type="ECO:0000256" key="2">
    <source>
        <dbReference type="SAM" id="SignalP"/>
    </source>
</evidence>
<keyword evidence="1 4" id="KW-0378">Hydrolase</keyword>
<reference evidence="4 5" key="1">
    <citation type="journal article" date="2021" name="Int. J. Syst. Evol. Microbiol.">
        <title>Steroidobacter gossypii sp. nov., isolated from soil of cotton cropping field.</title>
        <authorList>
            <person name="Huang R."/>
            <person name="Yang S."/>
            <person name="Zhen C."/>
            <person name="Liu W."/>
        </authorList>
    </citation>
    <scope>NUCLEOTIDE SEQUENCE [LARGE SCALE GENOMIC DNA]</scope>
    <source>
        <strain evidence="4 5">S1-65</strain>
    </source>
</reference>
<keyword evidence="5" id="KW-1185">Reference proteome</keyword>
<dbReference type="InterPro" id="IPR029058">
    <property type="entry name" value="AB_hydrolase_fold"/>
</dbReference>
<keyword evidence="2" id="KW-0732">Signal</keyword>
<dbReference type="GO" id="GO:0016787">
    <property type="term" value="F:hydrolase activity"/>
    <property type="evidence" value="ECO:0007669"/>
    <property type="project" value="UniProtKB-KW"/>
</dbReference>
<dbReference type="InterPro" id="IPR053145">
    <property type="entry name" value="AB_hydrolase_Est10"/>
</dbReference>
<proteinExistence type="predicted"/>
<evidence type="ECO:0000259" key="3">
    <source>
        <dbReference type="Pfam" id="PF02129"/>
    </source>
</evidence>
<gene>
    <name evidence="4" type="ORF">JM946_01260</name>
</gene>
<comment type="caution">
    <text evidence="4">The sequence shown here is derived from an EMBL/GenBank/DDBJ whole genome shotgun (WGS) entry which is preliminary data.</text>
</comment>
<feature type="chain" id="PRO_5046782189" evidence="2">
    <location>
        <begin position="23"/>
        <end position="454"/>
    </location>
</feature>
<dbReference type="InterPro" id="IPR002471">
    <property type="entry name" value="Pept_S9_AS"/>
</dbReference>
<evidence type="ECO:0000313" key="4">
    <source>
        <dbReference type="EMBL" id="MBM0103347.1"/>
    </source>
</evidence>
<dbReference type="SUPFAM" id="SSF53474">
    <property type="entry name" value="alpha/beta-Hydrolases"/>
    <property type="match status" value="1"/>
</dbReference>
<evidence type="ECO:0000313" key="5">
    <source>
        <dbReference type="Proteomes" id="UP000661077"/>
    </source>
</evidence>